<dbReference type="SUPFAM" id="SSF140490">
    <property type="entry name" value="Nqo1C-terminal domain-like"/>
    <property type="match status" value="1"/>
</dbReference>
<dbReference type="PANTHER" id="PTHR11780">
    <property type="entry name" value="NADH-UBIQUINONE OXIDOREDUCTASE FLAVOPROTEIN 1 NDUFV1"/>
    <property type="match status" value="1"/>
</dbReference>
<feature type="region of interest" description="Disordered" evidence="17">
    <location>
        <begin position="81"/>
        <end position="120"/>
    </location>
</feature>
<dbReference type="PROSITE" id="PS00644">
    <property type="entry name" value="COMPLEX1_51K_1"/>
    <property type="match status" value="1"/>
</dbReference>
<feature type="compositionally biased region" description="Polar residues" evidence="17">
    <location>
        <begin position="1962"/>
        <end position="1982"/>
    </location>
</feature>
<dbReference type="InterPro" id="IPR007587">
    <property type="entry name" value="SAPS"/>
</dbReference>
<dbReference type="InterPro" id="IPR037225">
    <property type="entry name" value="Nuo51_FMN-bd_sf"/>
</dbReference>
<comment type="cofactor">
    <cofactor evidence="2">
        <name>[4Fe-4S] cluster</name>
        <dbReference type="ChEBI" id="CHEBI:49883"/>
    </cofactor>
</comment>
<comment type="similarity">
    <text evidence="4">Belongs to the SAPS family.</text>
</comment>
<accession>A0A0J8RVV8</accession>
<dbReference type="EMBL" id="DS017008">
    <property type="protein sequence ID" value="KMU88927.1"/>
    <property type="molecule type" value="Genomic_DNA"/>
</dbReference>
<protein>
    <recommendedName>
        <fullName evidence="16">NADH-ubiquinone oxidoreductase 51 kDa subunit, mitochondrial</fullName>
    </recommendedName>
</protein>
<feature type="compositionally biased region" description="Acidic residues" evidence="17">
    <location>
        <begin position="1035"/>
        <end position="1045"/>
    </location>
</feature>
<dbReference type="GO" id="GO:0046872">
    <property type="term" value="F:metal ion binding"/>
    <property type="evidence" value="ECO:0007669"/>
    <property type="project" value="UniProtKB-KW"/>
</dbReference>
<comment type="cofactor">
    <cofactor evidence="1">
        <name>FMN</name>
        <dbReference type="ChEBI" id="CHEBI:58210"/>
    </cofactor>
</comment>
<feature type="region of interest" description="Disordered" evidence="17">
    <location>
        <begin position="1106"/>
        <end position="1130"/>
    </location>
</feature>
<dbReference type="PROSITE" id="PS00645">
    <property type="entry name" value="COMPLEX1_51K_2"/>
    <property type="match status" value="1"/>
</dbReference>
<dbReference type="Gene3D" id="3.10.20.600">
    <property type="match status" value="1"/>
</dbReference>
<dbReference type="FunFam" id="3.40.50.11540:FF:000001">
    <property type="entry name" value="NADH dehydrogenase [ubiquinone] flavoprotein 1, mitochondrial"/>
    <property type="match status" value="1"/>
</dbReference>
<dbReference type="eggNOG" id="KOG2073">
    <property type="taxonomic scope" value="Eukaryota"/>
</dbReference>
<sequence>MFWRYGGYANISPINTLLDKPDVTVEEVLDESELLHEMKQHNTKLIEFIREDHVLKRMLEYIVSPSLLNNEDHYDNEDIKACGESKSSDRDLEKAVSGEGDVEPKSTVTQQSDGLGADLDPEELENAEKARLKYAYISSEVLSAPAWSIIEAMMLNEESLRIFWQFLHGKTPLDSLQSSYFYKVNEVLLDQKTPEMISFVMSLDGIIETMLRHVDNPSVMDLLLKIISLDKPEAGLVVTEWLYSNNFIPILLSYISTEHSASTQTSAGDFLKALITISANAAQNEQPCIGPNSLTRQLVSEPCLRNLISIMLQGGNPLVVAVGIVIDVIRKNNPDYDPEPPEGRDATPSNHDPIYLGTLLRIFADHVPDFMKLILSSDRTVNEGGTYKVIERGRLSTAWGSKVEPLGFDRFKTCELMAELLHCSNMGLHNEIGSDEYMQIRESERERLRSLGAFSRQDEDSGLLYTENTNEFGNGISPSALGSGSPDEIRRIDSSNTGEEDGFEDVGSASVILEAKGTPENTNEEDTKSCVGTFTHVRKLGVRDDLVDEPLTPPRNDPSSTEKLPERPPPPSAGVSEQEGPTSPTSSGLTEKVQGFKIESINQSPTESQSSDQVTSALALNDTAQEVTCDQNRPNHLPTPSPSPAAKVPPIAKNQKQEDGSNDYASCGQQLLSPSQREKFVQYIQEDSNGRPVVGDYLKIMFYKHNVLPTILSFFFRFPWNNFLHNVVYDVIQQALNGSMEQGFNQVLVVNLFEEAEIPAQIVNGQRANDEAEAAKKTRLGYMGHLTLISEEVVKFTERLSPEALPKEIMKTVLHPDWVNFVENTLAETRERDNAILGGVKPDMSMGHRQAVLNAISGGQGLGTSSALTNAGLNGSIPSSGFDSLNFSNQGTVSGGVLGYGAGTASLFSGFGSSSDDEDEEMEDPEDLHRGFQNTNNDGLDSANGADGPTSRPISILPPPPPTSLSSGPSRARRQLAARLAAQKEAAEKAASASGKDASDAKNQNEIVPDSRPGFSNQREDFSGTAPTSNPFLSADDDRDLDPNADLEFVSPFAMPGEGSSSPRHSFFSSFQPPSAYSSSSSDDDESIEAVQRNYRLPLEVYDDDDDEVGDIVEPSTGFSSYSDDDDEETLIRETIGYSDFFGRERYANSTTLSSNNSGQHDNSDDEDEVGSISIRCPDECPTSDGDFIASGKFHLSVLICQYRPMHAELWEGAEAQRLSRAECQATMSAEIGSMSLQVEGDMDVDASDGSLIPTQSSANSDSPPRSSPKSLLEWVKELGGGLADGIQLSTDPVKGQCLRVQHFLPENLASGTCVASCPIQATMSVANLEKIIKGVPSHGFLCSPEFLPAVKEKGASAFLLMDQYLLGDESFWAPYIRSLPEDSQLTRLEYYSDEDLEWLEGTNLLKLRENMLIKLKTTYEVGLQMLKESPNKNTKNYTWERFLWASSIIISRAFSSEVLKDYVKNSKSINVTGGEFSVLVPLLDMTNHQPLAQVEWRTSQGVVGLIVHKTLLPGQEVPNNYGPRNNERLMLNYGFCIPGNICDYRELSLKPPAGSPILVAKKEQYKRFATPGSIPNEDKYYVYNIFYPLPSQCRTLETSVFSLGLLDAVAVMSANRRELADLQIEENRIYIPFEKYGGSRCLLYGLGQLIKILMQTVLIIKTSACFKKEPKNSKQRNATFYREGQMYISECAIAIAEWTLQRAKSVEILCSDYSSWFDIVMKALPERRFNQRVLNKIQSLITDHPSSLKHGGELFYGDAVSQTLTRTAKEPFRACVRGILEAMGDPKGDIPTPFETKLVYTIFICFCAAAYRNIDQNENPSDDENRGILPARLRQWVAFLIEHYPEPPQDVRWVLEDDDAEKSLDSIEKIFKKTRRLKYGLFPLEYLINSWKVVDRMYWLSGNWMRWAWLITRDETVDLARSPLSFLMDVESVPRTLDQAPVDSYLYIPHDPRSVEAKRGGNTNNVHETSSFTPNFTSTRRSIGAQKREKEPIMISRAVVAPTTHSISHLSSRALSSASAAAATSTARFPSSQKQSAQQQKQPQQLQTQQQRQYATVQDPAAVPPPRVHGGLKDQDRIFQNLYGRHGPDLKNAMKCGDWYKTKEILLKGHDWIISEIKASGLRGRGGAGFPSGLKWSFMNFKDWDKDPRPRYLVVNADEGEPGTCKDREIMRKDPHKLVEGCLVAGRAMNATAAYIYIRGEFYHEATILQRAINEAYEAGLIGKNACGSGYDFDIYIHRGMGAYICGEETSLIESIEGKAGKPRLKPPFPAAVGLFGCPSTVTNVETVAVAPTICRRGGKWFASFGRERNQGTKLYCISGHVNNPCTVEEEMSIPLRELIDRHCGGVRGGWDNLLAVIPGGSSTPILPKHVCDDQIMDFDALKDSQSGLGTAAVIVMDKSTDVVRAISRLSYFYKHESCGQCTPCREGSKWTMQIMQRFERGQAREREIDMLQELTKQVEGHTICALGEAFAWPIQGLIRHFRPELEARIQKFAQQNGGKPTFAGGWDPLARDAGKLISPGQ</sequence>
<dbReference type="GO" id="GO:0010181">
    <property type="term" value="F:FMN binding"/>
    <property type="evidence" value="ECO:0007669"/>
    <property type="project" value="InterPro"/>
</dbReference>
<comment type="subunit">
    <text evidence="15">Complex I is composed of about 40 different subunits. This is a component of the flavoprotein-sulfur (FP) fragment of the enzyme.</text>
</comment>
<dbReference type="NCBIfam" id="NF010120">
    <property type="entry name" value="PRK13596.1"/>
    <property type="match status" value="1"/>
</dbReference>
<keyword evidence="8" id="KW-0288">FMN</keyword>
<feature type="region of interest" description="Disordered" evidence="17">
    <location>
        <begin position="544"/>
        <end position="590"/>
    </location>
</feature>
<feature type="domain" description="NADH-ubiquinone oxidoreductase 51kDa subunit iron-sulphur binding" evidence="18">
    <location>
        <begin position="2405"/>
        <end position="2450"/>
    </location>
</feature>
<evidence type="ECO:0000256" key="6">
    <source>
        <dbReference type="ARBA" id="ARBA00022485"/>
    </source>
</evidence>
<dbReference type="GO" id="GO:0051287">
    <property type="term" value="F:NAD binding"/>
    <property type="evidence" value="ECO:0007669"/>
    <property type="project" value="InterPro"/>
</dbReference>
<dbReference type="Pfam" id="PF01512">
    <property type="entry name" value="Complex1_51K"/>
    <property type="match status" value="1"/>
</dbReference>
<dbReference type="GO" id="GO:0008137">
    <property type="term" value="F:NADH dehydrogenase (ubiquinone) activity"/>
    <property type="evidence" value="ECO:0007669"/>
    <property type="project" value="UniProtKB-EC"/>
</dbReference>
<dbReference type="InterPro" id="IPR011537">
    <property type="entry name" value="NADH-UbQ_OxRdtase_suF"/>
</dbReference>
<feature type="region of interest" description="Disordered" evidence="17">
    <location>
        <begin position="2023"/>
        <end position="2074"/>
    </location>
</feature>
<reference evidence="20" key="1">
    <citation type="journal article" date="2010" name="Genome Res.">
        <title>Population genomic sequencing of Coccidioides fungi reveals recent hybridization and transposon control.</title>
        <authorList>
            <person name="Neafsey D.E."/>
            <person name="Barker B.M."/>
            <person name="Sharpton T.J."/>
            <person name="Stajich J.E."/>
            <person name="Park D.J."/>
            <person name="Whiston E."/>
            <person name="Hung C.-Y."/>
            <person name="McMahan C."/>
            <person name="White J."/>
            <person name="Sykes S."/>
            <person name="Heiman D."/>
            <person name="Young S."/>
            <person name="Zeng Q."/>
            <person name="Abouelleil A."/>
            <person name="Aftuck L."/>
            <person name="Bessette D."/>
            <person name="Brown A."/>
            <person name="FitzGerald M."/>
            <person name="Lui A."/>
            <person name="Macdonald J.P."/>
            <person name="Priest M."/>
            <person name="Orbach M.J."/>
            <person name="Galgiani J.N."/>
            <person name="Kirkland T.N."/>
            <person name="Cole G.T."/>
            <person name="Birren B.W."/>
            <person name="Henn M.R."/>
            <person name="Taylor J.W."/>
            <person name="Rounsley S.D."/>
        </authorList>
    </citation>
    <scope>NUCLEOTIDE SEQUENCE [LARGE SCALE GENOMIC DNA]</scope>
    <source>
        <strain evidence="20">H538.4</strain>
    </source>
</reference>
<organism evidence="19 20">
    <name type="scientific">Coccidioides immitis H538.4</name>
    <dbReference type="NCBI Taxonomy" id="396776"/>
    <lineage>
        <taxon>Eukaryota</taxon>
        <taxon>Fungi</taxon>
        <taxon>Dikarya</taxon>
        <taxon>Ascomycota</taxon>
        <taxon>Pezizomycotina</taxon>
        <taxon>Eurotiomycetes</taxon>
        <taxon>Eurotiomycetidae</taxon>
        <taxon>Onygenales</taxon>
        <taxon>Onygenaceae</taxon>
        <taxon>Coccidioides</taxon>
    </lineage>
</organism>
<evidence type="ECO:0000256" key="16">
    <source>
        <dbReference type="ARBA" id="ARBA00072764"/>
    </source>
</evidence>
<dbReference type="InterPro" id="IPR050837">
    <property type="entry name" value="ComplexI_51kDa_subunit"/>
</dbReference>
<feature type="compositionally biased region" description="Low complexity" evidence="17">
    <location>
        <begin position="977"/>
        <end position="996"/>
    </location>
</feature>
<evidence type="ECO:0000256" key="3">
    <source>
        <dbReference type="ARBA" id="ARBA00003257"/>
    </source>
</evidence>
<feature type="compositionally biased region" description="Polar residues" evidence="17">
    <location>
        <begin position="466"/>
        <end position="482"/>
    </location>
</feature>
<evidence type="ECO:0000256" key="12">
    <source>
        <dbReference type="ARBA" id="ARBA00023014"/>
    </source>
</evidence>
<dbReference type="SUPFAM" id="SSF142019">
    <property type="entry name" value="Nqo1 FMN-binding domain-like"/>
    <property type="match status" value="1"/>
</dbReference>
<feature type="region of interest" description="Disordered" evidence="17">
    <location>
        <begin position="1245"/>
        <end position="1270"/>
    </location>
</feature>
<comment type="catalytic activity">
    <reaction evidence="14">
        <text>a ubiquinone + NADH + 5 H(+)(in) = a ubiquinol + NAD(+) + 4 H(+)(out)</text>
        <dbReference type="Rhea" id="RHEA:29091"/>
        <dbReference type="Rhea" id="RHEA-COMP:9565"/>
        <dbReference type="Rhea" id="RHEA-COMP:9566"/>
        <dbReference type="ChEBI" id="CHEBI:15378"/>
        <dbReference type="ChEBI" id="CHEBI:16389"/>
        <dbReference type="ChEBI" id="CHEBI:17976"/>
        <dbReference type="ChEBI" id="CHEBI:57540"/>
        <dbReference type="ChEBI" id="CHEBI:57945"/>
        <dbReference type="EC" id="7.1.1.2"/>
    </reaction>
</comment>
<dbReference type="GO" id="GO:0005739">
    <property type="term" value="C:mitochondrion"/>
    <property type="evidence" value="ECO:0007669"/>
    <property type="project" value="UniProtKB-ARBA"/>
</dbReference>
<gene>
    <name evidence="19" type="ORF">CIHG_06728</name>
</gene>
<dbReference type="GO" id="GO:0051539">
    <property type="term" value="F:4 iron, 4 sulfur cluster binding"/>
    <property type="evidence" value="ECO:0007669"/>
    <property type="project" value="UniProtKB-KW"/>
</dbReference>
<dbReference type="GO" id="GO:0019903">
    <property type="term" value="F:protein phosphatase binding"/>
    <property type="evidence" value="ECO:0007669"/>
    <property type="project" value="InterPro"/>
</dbReference>
<dbReference type="Gene3D" id="1.20.1440.230">
    <property type="entry name" value="NADH-ubiquinone oxidoreductase 51kDa subunit, iron-sulphur binding domain"/>
    <property type="match status" value="1"/>
</dbReference>
<dbReference type="Gene3D" id="3.90.1410.10">
    <property type="entry name" value="set domain protein methyltransferase, domain 1"/>
    <property type="match status" value="1"/>
</dbReference>
<feature type="region of interest" description="Disordered" evidence="17">
    <location>
        <begin position="1957"/>
        <end position="1990"/>
    </location>
</feature>
<dbReference type="InterPro" id="IPR037207">
    <property type="entry name" value="Nuop51_4Fe4S-bd_sf"/>
</dbReference>
<dbReference type="PANTHER" id="PTHR11780:SF10">
    <property type="entry name" value="NADH DEHYDROGENASE [UBIQUINONE] FLAVOPROTEIN 1, MITOCHONDRIAL"/>
    <property type="match status" value="1"/>
</dbReference>
<dbReference type="Pfam" id="PF22461">
    <property type="entry name" value="SLBB_2"/>
    <property type="match status" value="1"/>
</dbReference>
<dbReference type="SUPFAM" id="SSF82199">
    <property type="entry name" value="SET domain"/>
    <property type="match status" value="1"/>
</dbReference>
<keyword evidence="19" id="KW-0830">Ubiquinone</keyword>
<dbReference type="Pfam" id="PF10589">
    <property type="entry name" value="NADH_4Fe-4S"/>
    <property type="match status" value="1"/>
</dbReference>
<dbReference type="FunFam" id="1.20.1440.230:FF:000001">
    <property type="entry name" value="Mitochondrial NADH dehydrogenase flavoprotein 1"/>
    <property type="match status" value="1"/>
</dbReference>
<name>A0A0J8RVV8_COCIT</name>
<evidence type="ECO:0000256" key="9">
    <source>
        <dbReference type="ARBA" id="ARBA00022723"/>
    </source>
</evidence>
<dbReference type="InterPro" id="IPR001949">
    <property type="entry name" value="NADH-UbQ_OxRdtase_51kDa_CS"/>
</dbReference>
<keyword evidence="6" id="KW-0004">4Fe-4S</keyword>
<evidence type="ECO:0000256" key="5">
    <source>
        <dbReference type="ARBA" id="ARBA00007523"/>
    </source>
</evidence>
<dbReference type="Pfam" id="PF04499">
    <property type="entry name" value="SAPS"/>
    <property type="match status" value="1"/>
</dbReference>
<evidence type="ECO:0000313" key="19">
    <source>
        <dbReference type="EMBL" id="KMU88927.1"/>
    </source>
</evidence>
<dbReference type="InterPro" id="IPR054765">
    <property type="entry name" value="SLBB_dom"/>
</dbReference>
<evidence type="ECO:0000256" key="4">
    <source>
        <dbReference type="ARBA" id="ARBA00006180"/>
    </source>
</evidence>
<dbReference type="FunFam" id="3.10.20.600:FF:000001">
    <property type="entry name" value="NADH dehydrogenase [ubiquinone] flavoprotein 1, mitochondrial"/>
    <property type="match status" value="1"/>
</dbReference>
<dbReference type="InterPro" id="IPR011538">
    <property type="entry name" value="Nuo51_FMN-bd"/>
</dbReference>
<dbReference type="VEuPathDB" id="FungiDB:CIHG_06728"/>
<proteinExistence type="inferred from homology"/>
<evidence type="ECO:0000256" key="11">
    <source>
        <dbReference type="ARBA" id="ARBA00023004"/>
    </source>
</evidence>
<dbReference type="OrthoDB" id="295029at2759"/>
<feature type="compositionally biased region" description="Low complexity" evidence="17">
    <location>
        <begin position="1060"/>
        <end position="1081"/>
    </location>
</feature>
<evidence type="ECO:0000259" key="18">
    <source>
        <dbReference type="SMART" id="SM00928"/>
    </source>
</evidence>
<feature type="compositionally biased region" description="Low complexity" evidence="17">
    <location>
        <begin position="1257"/>
        <end position="1269"/>
    </location>
</feature>
<evidence type="ECO:0000256" key="13">
    <source>
        <dbReference type="ARBA" id="ARBA00023027"/>
    </source>
</evidence>
<dbReference type="InterPro" id="IPR019575">
    <property type="entry name" value="Nuop51_4Fe4S-bd"/>
</dbReference>
<evidence type="ECO:0000256" key="15">
    <source>
        <dbReference type="ARBA" id="ARBA00063883"/>
    </source>
</evidence>
<feature type="compositionally biased region" description="Acidic residues" evidence="17">
    <location>
        <begin position="915"/>
        <end position="926"/>
    </location>
</feature>
<evidence type="ECO:0000256" key="10">
    <source>
        <dbReference type="ARBA" id="ARBA00022967"/>
    </source>
</evidence>
<dbReference type="InterPro" id="IPR046341">
    <property type="entry name" value="SET_dom_sf"/>
</dbReference>
<keyword evidence="10" id="KW-1278">Translocase</keyword>
<feature type="compositionally biased region" description="Low complexity" evidence="17">
    <location>
        <begin position="2023"/>
        <end position="2059"/>
    </location>
</feature>
<keyword evidence="9" id="KW-0479">Metal-binding</keyword>
<dbReference type="NCBIfam" id="TIGR01959">
    <property type="entry name" value="nuoF_fam"/>
    <property type="match status" value="1"/>
</dbReference>
<keyword evidence="11" id="KW-0408">Iron</keyword>
<feature type="region of interest" description="Disordered" evidence="17">
    <location>
        <begin position="1151"/>
        <end position="1177"/>
    </location>
</feature>
<feature type="compositionally biased region" description="Basic and acidic residues" evidence="17">
    <location>
        <begin position="81"/>
        <end position="96"/>
    </location>
</feature>
<evidence type="ECO:0000256" key="7">
    <source>
        <dbReference type="ARBA" id="ARBA00022630"/>
    </source>
</evidence>
<evidence type="ECO:0000313" key="20">
    <source>
        <dbReference type="Proteomes" id="UP000054563"/>
    </source>
</evidence>
<evidence type="ECO:0000256" key="2">
    <source>
        <dbReference type="ARBA" id="ARBA00001966"/>
    </source>
</evidence>
<evidence type="ECO:0000256" key="8">
    <source>
        <dbReference type="ARBA" id="ARBA00022643"/>
    </source>
</evidence>
<dbReference type="Proteomes" id="UP000054563">
    <property type="component" value="Unassembled WGS sequence"/>
</dbReference>
<keyword evidence="7" id="KW-0285">Flavoprotein</keyword>
<evidence type="ECO:0000256" key="1">
    <source>
        <dbReference type="ARBA" id="ARBA00001917"/>
    </source>
</evidence>
<feature type="region of interest" description="Disordered" evidence="17">
    <location>
        <begin position="460"/>
        <end position="505"/>
    </location>
</feature>
<evidence type="ECO:0000256" key="17">
    <source>
        <dbReference type="SAM" id="MobiDB-lite"/>
    </source>
</evidence>
<feature type="compositionally biased region" description="Polar residues" evidence="17">
    <location>
        <begin position="579"/>
        <end position="589"/>
    </location>
</feature>
<keyword evidence="13" id="KW-0520">NAD</keyword>
<keyword evidence="12" id="KW-0411">Iron-sulfur</keyword>
<dbReference type="SMART" id="SM00928">
    <property type="entry name" value="NADH_4Fe-4S"/>
    <property type="match status" value="1"/>
</dbReference>
<evidence type="ECO:0000256" key="14">
    <source>
        <dbReference type="ARBA" id="ARBA00049551"/>
    </source>
</evidence>
<feature type="region of interest" description="Disordered" evidence="17">
    <location>
        <begin position="910"/>
        <end position="1088"/>
    </location>
</feature>
<comment type="function">
    <text evidence="3">Core subunit of the mitochondrial membrane respiratory chain NADH dehydrogenase (Complex I) that is believed to belong to the minimal assembly required for catalysis. Complex I functions in the transfer of electrons from NADH to the respiratory chain. The immediate electron acceptor for the enzyme is believed to be ubiquinone.</text>
</comment>
<feature type="region of interest" description="Disordered" evidence="17">
    <location>
        <begin position="630"/>
        <end position="667"/>
    </location>
</feature>
<comment type="similarity">
    <text evidence="5">Belongs to the complex I 51 kDa subunit family.</text>
</comment>
<dbReference type="SUPFAM" id="SSF142984">
    <property type="entry name" value="Nqo1 middle domain-like"/>
    <property type="match status" value="1"/>
</dbReference>
<dbReference type="STRING" id="396776.A0A0J8RVV8"/>
<dbReference type="Gene3D" id="3.40.50.11540">
    <property type="entry name" value="NADH-ubiquinone oxidoreductase 51kDa subunit"/>
    <property type="match status" value="1"/>
</dbReference>
<feature type="compositionally biased region" description="Polar residues" evidence="17">
    <location>
        <begin position="1151"/>
        <end position="1161"/>
    </location>
</feature>